<dbReference type="Gene3D" id="2.40.160.10">
    <property type="entry name" value="Porin"/>
    <property type="match status" value="1"/>
</dbReference>
<dbReference type="InterPro" id="IPR023614">
    <property type="entry name" value="Porin_dom_sf"/>
</dbReference>
<sequence>MSKSPGVYSNLGDNAKDVLYKDYVNQSPIHFHYQFMDWNAGFSCKVQEILPGFRTVFKCTVPDSGKVELQYLNRFTGITGCIGLLGNEEGAYDPVVKLSGLLGTSILSLGANAALHIPTRSITKLTAGFGLNTAFLEASLTLHDSFDTLKATIYHEVNPLTQTAIATQVKHSLSLKETGVTIGAQHAFFPETLLKARFDSSGKVGALIQQGFWQRFFVTMASEIDFGATDDKIPKVGVSMALRP</sequence>
<evidence type="ECO:0008006" key="4">
    <source>
        <dbReference type="Google" id="ProtNLM"/>
    </source>
</evidence>
<name>B7FJM6_MEDTR</name>
<dbReference type="EMBL" id="BT052293">
    <property type="protein sequence ID" value="ACJ84955.1"/>
    <property type="molecule type" value="mRNA"/>
</dbReference>
<dbReference type="InterPro" id="IPR001925">
    <property type="entry name" value="Porin_Euk"/>
</dbReference>
<dbReference type="GO" id="GO:0005741">
    <property type="term" value="C:mitochondrial outer membrane"/>
    <property type="evidence" value="ECO:0007669"/>
    <property type="project" value="InterPro"/>
</dbReference>
<comment type="similarity">
    <text evidence="1">Belongs to the eukaryotic mitochondrial porin (TC 1.B.8.1) family.</text>
</comment>
<accession>B7FJM6</accession>
<dbReference type="EMBL" id="BT137442">
    <property type="protein sequence ID" value="AFK37237.1"/>
    <property type="molecule type" value="mRNA"/>
</dbReference>
<dbReference type="PANTHER" id="PTHR11743:SF35">
    <property type="entry name" value="PORIN_VOLTAGE-DEPENDENT ANION-SELECTIVE CHANNEL PROTEIN"/>
    <property type="match status" value="1"/>
</dbReference>
<evidence type="ECO:0000313" key="3">
    <source>
        <dbReference type="EMBL" id="AFK37237.1"/>
    </source>
</evidence>
<organism evidence="2">
    <name type="scientific">Medicago truncatula</name>
    <name type="common">Barrel medic</name>
    <name type="synonym">Medicago tribuloides</name>
    <dbReference type="NCBI Taxonomy" id="3880"/>
    <lineage>
        <taxon>Eukaryota</taxon>
        <taxon>Viridiplantae</taxon>
        <taxon>Streptophyta</taxon>
        <taxon>Embryophyta</taxon>
        <taxon>Tracheophyta</taxon>
        <taxon>Spermatophyta</taxon>
        <taxon>Magnoliopsida</taxon>
        <taxon>eudicotyledons</taxon>
        <taxon>Gunneridae</taxon>
        <taxon>Pentapetalae</taxon>
        <taxon>rosids</taxon>
        <taxon>fabids</taxon>
        <taxon>Fabales</taxon>
        <taxon>Fabaceae</taxon>
        <taxon>Papilionoideae</taxon>
        <taxon>50 kb inversion clade</taxon>
        <taxon>NPAAA clade</taxon>
        <taxon>Hologalegina</taxon>
        <taxon>IRL clade</taxon>
        <taxon>Trifolieae</taxon>
        <taxon>Medicago</taxon>
    </lineage>
</organism>
<reference evidence="2" key="1">
    <citation type="submission" date="2008-12" db="EMBL/GenBank/DDBJ databases">
        <title>Medicago truncatula full length cdna cloning project.</title>
        <authorList>
            <person name="Moskal W."/>
            <person name="Chan A."/>
            <person name="Cheung F."/>
            <person name="Xiao Y."/>
            <person name="Town C.D."/>
        </authorList>
    </citation>
    <scope>NUCLEOTIDE SEQUENCE</scope>
</reference>
<proteinExistence type="evidence at transcript level"/>
<dbReference type="Pfam" id="PF01459">
    <property type="entry name" value="Porin_3"/>
    <property type="match status" value="1"/>
</dbReference>
<evidence type="ECO:0000313" key="2">
    <source>
        <dbReference type="EMBL" id="ACJ84955.1"/>
    </source>
</evidence>
<dbReference type="InterPro" id="IPR027246">
    <property type="entry name" value="Porin_Euk/Tom40"/>
</dbReference>
<dbReference type="AlphaFoldDB" id="B7FJM6"/>
<reference evidence="3" key="2">
    <citation type="submission" date="2012-05" db="EMBL/GenBank/DDBJ databases">
        <authorList>
            <person name="Krishnakumar V."/>
            <person name="Cheung F."/>
            <person name="Xiao Y."/>
            <person name="Chan A."/>
            <person name="Moskal W.A."/>
            <person name="Town C.D."/>
        </authorList>
    </citation>
    <scope>NUCLEOTIDE SEQUENCE</scope>
</reference>
<protein>
    <recommendedName>
        <fullName evidence="4">Porin/voltage-dependent anion-selective channel protein</fullName>
    </recommendedName>
</protein>
<dbReference type="PANTHER" id="PTHR11743">
    <property type="entry name" value="VOLTAGE-DEPENDENT ANION-SELECTIVE CHANNEL"/>
    <property type="match status" value="1"/>
</dbReference>
<evidence type="ECO:0000256" key="1">
    <source>
        <dbReference type="ARBA" id="ARBA00009624"/>
    </source>
</evidence>
<dbReference type="GO" id="GO:0008308">
    <property type="term" value="F:voltage-gated monoatomic anion channel activity"/>
    <property type="evidence" value="ECO:0007669"/>
    <property type="project" value="InterPro"/>
</dbReference>